<dbReference type="Proteomes" id="UP000231791">
    <property type="component" value="Chromosome"/>
</dbReference>
<organism evidence="2 3">
    <name type="scientific">Streptomyces lavendulae subsp. lavendulae</name>
    <dbReference type="NCBI Taxonomy" id="58340"/>
    <lineage>
        <taxon>Bacteria</taxon>
        <taxon>Bacillati</taxon>
        <taxon>Actinomycetota</taxon>
        <taxon>Actinomycetes</taxon>
        <taxon>Kitasatosporales</taxon>
        <taxon>Streptomycetaceae</taxon>
        <taxon>Streptomyces</taxon>
    </lineage>
</organism>
<name>A0A2K8PD56_STRLA</name>
<dbReference type="GeneID" id="49382878"/>
<evidence type="ECO:0000256" key="1">
    <source>
        <dbReference type="SAM" id="MobiDB-lite"/>
    </source>
</evidence>
<reference evidence="2 3" key="1">
    <citation type="submission" date="2017-11" db="EMBL/GenBank/DDBJ databases">
        <title>Complete genome sequence of Streptomyces lavendulae subsp. lavendulae CCM 3239 (formerly 'Streptomyces aureofaciens CCM 3239'), the producer of the angucycline-type antibiotic auricin.</title>
        <authorList>
            <person name="Busche T."/>
            <person name="Novakova R."/>
            <person name="Al'Dilaimi A."/>
            <person name="Homerova D."/>
            <person name="Feckova L."/>
            <person name="Rezuchova B."/>
            <person name="Mingyar E."/>
            <person name="Csolleiova D."/>
            <person name="Bekeova C."/>
            <person name="Winkler A."/>
            <person name="Sevcikova B."/>
            <person name="Kalinowski J."/>
            <person name="Kormanec J."/>
            <person name="Ruckert C."/>
        </authorList>
    </citation>
    <scope>NUCLEOTIDE SEQUENCE [LARGE SCALE GENOMIC DNA]</scope>
    <source>
        <strain evidence="2 3">CCM 3239</strain>
    </source>
</reference>
<dbReference type="EMBL" id="CP024985">
    <property type="protein sequence ID" value="ATZ23673.1"/>
    <property type="molecule type" value="Genomic_DNA"/>
</dbReference>
<dbReference type="RefSeq" id="WP_051841309.1">
    <property type="nucleotide sequence ID" value="NZ_CP024985.1"/>
</dbReference>
<accession>A0A2K8PD56</accession>
<protein>
    <submittedName>
        <fullName evidence="2">Uncharacterized protein</fullName>
    </submittedName>
</protein>
<dbReference type="AlphaFoldDB" id="A0A2K8PD56"/>
<sequence>MSDSPPASPPPLTLDLLYTALGMDPQEPLRDLVRAARTQRGHLAPLVLSVATGQGEALGSGSSDELRRMRVRTDDYRTLAAQLTAAVPGARVLKGPALAQHYPPAVLRPSGDLDVYLPGESALWHAVREVFRTRPVNDVDITLIGQGAGAHWVVVLRWSAEDPVLDPDHRVELVTFAYPERAGAAPMRVRPPQDQVTSDLLAIADERFDRPFTVKDVLDLAFTLDSPHCPPPEALVSAADAYRLAPELLLLSQALRSAPELTSPRNELLLPLLTDAAAREEAAREEALRNAQPVQTAATPTATAQTEPSARQCLEDGRPLYGLRLNPDLAPRDGDAVQLRLLGDDVLLRCPVGDFLLVASELVDPGTYEAALEALAAEENNQAVARA</sequence>
<evidence type="ECO:0000313" key="3">
    <source>
        <dbReference type="Proteomes" id="UP000231791"/>
    </source>
</evidence>
<proteinExistence type="predicted"/>
<gene>
    <name evidence="2" type="ORF">SLAV_09020</name>
</gene>
<dbReference type="OrthoDB" id="3872627at2"/>
<dbReference type="KEGG" id="slx:SLAV_09020"/>
<keyword evidence="3" id="KW-1185">Reference proteome</keyword>
<feature type="compositionally biased region" description="Low complexity" evidence="1">
    <location>
        <begin position="291"/>
        <end position="308"/>
    </location>
</feature>
<feature type="region of interest" description="Disordered" evidence="1">
    <location>
        <begin position="281"/>
        <end position="312"/>
    </location>
</feature>
<evidence type="ECO:0000313" key="2">
    <source>
        <dbReference type="EMBL" id="ATZ23673.1"/>
    </source>
</evidence>